<evidence type="ECO:0000256" key="2">
    <source>
        <dbReference type="ARBA" id="ARBA00023012"/>
    </source>
</evidence>
<dbReference type="Gramene" id="ESW20879">
    <property type="protein sequence ID" value="ESW20879"/>
    <property type="gene ID" value="PHAVU_005G022600g"/>
</dbReference>
<gene>
    <name evidence="9" type="ORF">PHAVU_005G022600g</name>
</gene>
<sequence>MPLINGFEFMEFLNKKKINIPLIMMSADGSWPSIMKSIEVGACDYWVKPLSEQRLVNMWIDVVKNNIKDEEQKDIGSQKDDDRTRVVDDCDDDRTRVTDDSDDDDSDSADSVQWSTELNFLFHQALIKIGLEISKPEDILEAMNVPGLELEDVESHLE</sequence>
<keyword evidence="2" id="KW-0902">Two-component regulatory system</keyword>
<keyword evidence="3" id="KW-0805">Transcription regulation</keyword>
<dbReference type="GO" id="GO:0003677">
    <property type="term" value="F:DNA binding"/>
    <property type="evidence" value="ECO:0007669"/>
    <property type="project" value="InterPro"/>
</dbReference>
<comment type="subcellular location">
    <subcellularLocation>
        <location evidence="1">Nucleus</location>
    </subcellularLocation>
</comment>
<keyword evidence="10" id="KW-1185">Reference proteome</keyword>
<organism evidence="9 10">
    <name type="scientific">Phaseolus vulgaris</name>
    <name type="common">Kidney bean</name>
    <name type="synonym">French bean</name>
    <dbReference type="NCBI Taxonomy" id="3885"/>
    <lineage>
        <taxon>Eukaryota</taxon>
        <taxon>Viridiplantae</taxon>
        <taxon>Streptophyta</taxon>
        <taxon>Embryophyta</taxon>
        <taxon>Tracheophyta</taxon>
        <taxon>Spermatophyta</taxon>
        <taxon>Magnoliopsida</taxon>
        <taxon>eudicotyledons</taxon>
        <taxon>Gunneridae</taxon>
        <taxon>Pentapetalae</taxon>
        <taxon>rosids</taxon>
        <taxon>fabids</taxon>
        <taxon>Fabales</taxon>
        <taxon>Fabaceae</taxon>
        <taxon>Papilionoideae</taxon>
        <taxon>50 kb inversion clade</taxon>
        <taxon>NPAAA clade</taxon>
        <taxon>indigoferoid/millettioid clade</taxon>
        <taxon>Phaseoleae</taxon>
        <taxon>Phaseolus</taxon>
    </lineage>
</organism>
<dbReference type="PANTHER" id="PTHR43874:SF206">
    <property type="entry name" value="RESPONSE REGULATOR RECEIVER DOMAIN PROTEIN"/>
    <property type="match status" value="1"/>
</dbReference>
<dbReference type="InterPro" id="IPR009057">
    <property type="entry name" value="Homeodomain-like_sf"/>
</dbReference>
<dbReference type="EMBL" id="CM002292">
    <property type="protein sequence ID" value="ESW20879.1"/>
    <property type="molecule type" value="Genomic_DNA"/>
</dbReference>
<evidence type="ECO:0000256" key="4">
    <source>
        <dbReference type="ARBA" id="ARBA00023163"/>
    </source>
</evidence>
<evidence type="ECO:0000259" key="8">
    <source>
        <dbReference type="PROSITE" id="PS50110"/>
    </source>
</evidence>
<dbReference type="PROSITE" id="PS50110">
    <property type="entry name" value="RESPONSE_REGULATORY"/>
    <property type="match status" value="1"/>
</dbReference>
<dbReference type="GO" id="GO:0009736">
    <property type="term" value="P:cytokinin-activated signaling pathway"/>
    <property type="evidence" value="ECO:0007669"/>
    <property type="project" value="InterPro"/>
</dbReference>
<dbReference type="SUPFAM" id="SSF52172">
    <property type="entry name" value="CheY-like"/>
    <property type="match status" value="1"/>
</dbReference>
<name>V7BSE3_PHAVU</name>
<dbReference type="AlphaFoldDB" id="V7BSE3"/>
<dbReference type="Proteomes" id="UP000000226">
    <property type="component" value="Chromosome 5"/>
</dbReference>
<evidence type="ECO:0000256" key="7">
    <source>
        <dbReference type="SAM" id="MobiDB-lite"/>
    </source>
</evidence>
<reference evidence="10" key="1">
    <citation type="journal article" date="2014" name="Nat. Genet.">
        <title>A reference genome for common bean and genome-wide analysis of dual domestications.</title>
        <authorList>
            <person name="Schmutz J."/>
            <person name="McClean P.E."/>
            <person name="Mamidi S."/>
            <person name="Wu G.A."/>
            <person name="Cannon S.B."/>
            <person name="Grimwood J."/>
            <person name="Jenkins J."/>
            <person name="Shu S."/>
            <person name="Song Q."/>
            <person name="Chavarro C."/>
            <person name="Torres-Torres M."/>
            <person name="Geffroy V."/>
            <person name="Moghaddam S.M."/>
            <person name="Gao D."/>
            <person name="Abernathy B."/>
            <person name="Barry K."/>
            <person name="Blair M."/>
            <person name="Brick M.A."/>
            <person name="Chovatia M."/>
            <person name="Gepts P."/>
            <person name="Goodstein D.M."/>
            <person name="Gonzales M."/>
            <person name="Hellsten U."/>
            <person name="Hyten D.L."/>
            <person name="Jia G."/>
            <person name="Kelly J.D."/>
            <person name="Kudrna D."/>
            <person name="Lee R."/>
            <person name="Richard M.M."/>
            <person name="Miklas P.N."/>
            <person name="Osorno J.M."/>
            <person name="Rodrigues J."/>
            <person name="Thareau V."/>
            <person name="Urrea C.A."/>
            <person name="Wang M."/>
            <person name="Yu Y."/>
            <person name="Zhang M."/>
            <person name="Wing R.A."/>
            <person name="Cregan P.B."/>
            <person name="Rokhsar D.S."/>
            <person name="Jackson S.A."/>
        </authorList>
    </citation>
    <scope>NUCLEOTIDE SEQUENCE [LARGE SCALE GENOMIC DNA]</scope>
    <source>
        <strain evidence="10">cv. G19833</strain>
    </source>
</reference>
<evidence type="ECO:0000313" key="9">
    <source>
        <dbReference type="EMBL" id="ESW20879.1"/>
    </source>
</evidence>
<dbReference type="SMR" id="V7BSE3"/>
<evidence type="ECO:0000256" key="5">
    <source>
        <dbReference type="ARBA" id="ARBA00023242"/>
    </source>
</evidence>
<evidence type="ECO:0000313" key="10">
    <source>
        <dbReference type="Proteomes" id="UP000000226"/>
    </source>
</evidence>
<dbReference type="InterPro" id="IPR045279">
    <property type="entry name" value="ARR-like"/>
</dbReference>
<dbReference type="GO" id="GO:0000160">
    <property type="term" value="P:phosphorelay signal transduction system"/>
    <property type="evidence" value="ECO:0007669"/>
    <property type="project" value="UniProtKB-KW"/>
</dbReference>
<dbReference type="InterPro" id="IPR001789">
    <property type="entry name" value="Sig_transdc_resp-reg_receiver"/>
</dbReference>
<dbReference type="InterPro" id="IPR011006">
    <property type="entry name" value="CheY-like_superfamily"/>
</dbReference>
<dbReference type="Gene3D" id="3.40.50.2300">
    <property type="match status" value="1"/>
</dbReference>
<dbReference type="SUPFAM" id="SSF46689">
    <property type="entry name" value="Homeodomain-like"/>
    <property type="match status" value="1"/>
</dbReference>
<evidence type="ECO:0000256" key="1">
    <source>
        <dbReference type="ARBA" id="ARBA00004123"/>
    </source>
</evidence>
<dbReference type="NCBIfam" id="TIGR01557">
    <property type="entry name" value="myb_SHAQKYF"/>
    <property type="match status" value="1"/>
</dbReference>
<feature type="non-terminal residue" evidence="9">
    <location>
        <position position="158"/>
    </location>
</feature>
<accession>V7BSE3</accession>
<dbReference type="Gene3D" id="1.10.10.60">
    <property type="entry name" value="Homeodomain-like"/>
    <property type="match status" value="1"/>
</dbReference>
<comment type="caution">
    <text evidence="6">Lacks conserved residue(s) required for the propagation of feature annotation.</text>
</comment>
<dbReference type="OrthoDB" id="60033at2759"/>
<feature type="domain" description="Response regulatory" evidence="8">
    <location>
        <begin position="1"/>
        <end position="63"/>
    </location>
</feature>
<dbReference type="eggNOG" id="KOG1601">
    <property type="taxonomic scope" value="Eukaryota"/>
</dbReference>
<protein>
    <recommendedName>
        <fullName evidence="8">Response regulatory domain-containing protein</fullName>
    </recommendedName>
</protein>
<dbReference type="PANTHER" id="PTHR43874">
    <property type="entry name" value="TWO-COMPONENT RESPONSE REGULATOR"/>
    <property type="match status" value="1"/>
</dbReference>
<keyword evidence="4" id="KW-0804">Transcription</keyword>
<dbReference type="InterPro" id="IPR006447">
    <property type="entry name" value="Myb_dom_plants"/>
</dbReference>
<evidence type="ECO:0000256" key="6">
    <source>
        <dbReference type="PROSITE-ProRule" id="PRU00169"/>
    </source>
</evidence>
<dbReference type="Pfam" id="PF00072">
    <property type="entry name" value="Response_reg"/>
    <property type="match status" value="1"/>
</dbReference>
<keyword evidence="5" id="KW-0539">Nucleus</keyword>
<evidence type="ECO:0000256" key="3">
    <source>
        <dbReference type="ARBA" id="ARBA00023015"/>
    </source>
</evidence>
<proteinExistence type="predicted"/>
<feature type="region of interest" description="Disordered" evidence="7">
    <location>
        <begin position="70"/>
        <end position="110"/>
    </location>
</feature>
<dbReference type="GO" id="GO:0005634">
    <property type="term" value="C:nucleus"/>
    <property type="evidence" value="ECO:0007669"/>
    <property type="project" value="UniProtKB-SubCell"/>
</dbReference>
<feature type="compositionally biased region" description="Basic and acidic residues" evidence="7">
    <location>
        <begin position="70"/>
        <end position="99"/>
    </location>
</feature>